<feature type="compositionally biased region" description="Gly residues" evidence="1">
    <location>
        <begin position="327"/>
        <end position="340"/>
    </location>
</feature>
<evidence type="ECO:0000313" key="2">
    <source>
        <dbReference type="EMBL" id="KAK6531760.1"/>
    </source>
</evidence>
<organism evidence="2 3">
    <name type="scientific">Orbilia ellipsospora</name>
    <dbReference type="NCBI Taxonomy" id="2528407"/>
    <lineage>
        <taxon>Eukaryota</taxon>
        <taxon>Fungi</taxon>
        <taxon>Dikarya</taxon>
        <taxon>Ascomycota</taxon>
        <taxon>Pezizomycotina</taxon>
        <taxon>Orbiliomycetes</taxon>
        <taxon>Orbiliales</taxon>
        <taxon>Orbiliaceae</taxon>
        <taxon>Orbilia</taxon>
    </lineage>
</organism>
<keyword evidence="3" id="KW-1185">Reference proteome</keyword>
<evidence type="ECO:0000313" key="3">
    <source>
        <dbReference type="Proteomes" id="UP001365542"/>
    </source>
</evidence>
<feature type="region of interest" description="Disordered" evidence="1">
    <location>
        <begin position="325"/>
        <end position="378"/>
    </location>
</feature>
<dbReference type="Proteomes" id="UP001365542">
    <property type="component" value="Unassembled WGS sequence"/>
</dbReference>
<accession>A0AAV9X060</accession>
<protein>
    <submittedName>
        <fullName evidence="2">Uncharacterized protein</fullName>
    </submittedName>
</protein>
<proteinExistence type="predicted"/>
<gene>
    <name evidence="2" type="ORF">TWF694_002930</name>
</gene>
<feature type="compositionally biased region" description="Low complexity" evidence="1">
    <location>
        <begin position="341"/>
        <end position="360"/>
    </location>
</feature>
<name>A0AAV9X060_9PEZI</name>
<evidence type="ECO:0000256" key="1">
    <source>
        <dbReference type="SAM" id="MobiDB-lite"/>
    </source>
</evidence>
<sequence length="403" mass="42479">MYAEMRSVMYNARDLMGRKVAFSGLLSLGLLLSTSQATNLEQQPLDKFPTITAAPDIRHAKGLLPRQGGQYACEWVSTVFEQCSTKGYNKVGGISGLPYCACYPEAVYDPNQVDGYIQQCYQYEAANAAFEAQFTSFLGMCHSAGDIRATLMAGYTACSEVSSISSFCSANGYNKVAGPSALAGCACYSTGIYRPDIFDGLFSSCLSYAETADTSLAKAIYTFDNYCSNAGDVRQEISSGSSICTSIINVINSCSRWNQFITGDQVEKASFFCYDAYTNFIGSSRDRSAQQCYTFATEYWPEVINTVSSLQFICSQVGDVRALYPGGSSGGGGGGGGSGDDGVPSPQPTSSIPSATSSPGGSNGSGGGSGSGGSSPGAGSQFEVPLPIITFLGTFCVMLFHWL</sequence>
<feature type="compositionally biased region" description="Gly residues" evidence="1">
    <location>
        <begin position="361"/>
        <end position="376"/>
    </location>
</feature>
<dbReference type="EMBL" id="JAVHJO010000012">
    <property type="protein sequence ID" value="KAK6531760.1"/>
    <property type="molecule type" value="Genomic_DNA"/>
</dbReference>
<reference evidence="2 3" key="1">
    <citation type="submission" date="2019-10" db="EMBL/GenBank/DDBJ databases">
        <authorList>
            <person name="Palmer J.M."/>
        </authorList>
    </citation>
    <scope>NUCLEOTIDE SEQUENCE [LARGE SCALE GENOMIC DNA]</scope>
    <source>
        <strain evidence="2 3">TWF694</strain>
    </source>
</reference>
<dbReference type="AlphaFoldDB" id="A0AAV9X060"/>
<comment type="caution">
    <text evidence="2">The sequence shown here is derived from an EMBL/GenBank/DDBJ whole genome shotgun (WGS) entry which is preliminary data.</text>
</comment>